<dbReference type="GO" id="GO:0008270">
    <property type="term" value="F:zinc ion binding"/>
    <property type="evidence" value="ECO:0007669"/>
    <property type="project" value="UniProtKB-KW"/>
</dbReference>
<proteinExistence type="predicted"/>
<evidence type="ECO:0000313" key="7">
    <source>
        <dbReference type="EMBL" id="CAG6729751.1"/>
    </source>
</evidence>
<feature type="region of interest" description="Disordered" evidence="5">
    <location>
        <begin position="140"/>
        <end position="166"/>
    </location>
</feature>
<dbReference type="EMBL" id="HBUF01379683">
    <property type="protein sequence ID" value="CAG6729749.1"/>
    <property type="molecule type" value="Transcribed_RNA"/>
</dbReference>
<keyword evidence="1" id="KW-0479">Metal-binding</keyword>
<feature type="domain" description="MYND-type" evidence="6">
    <location>
        <begin position="17"/>
        <end position="55"/>
    </location>
</feature>
<evidence type="ECO:0000256" key="4">
    <source>
        <dbReference type="PROSITE-ProRule" id="PRU00134"/>
    </source>
</evidence>
<dbReference type="SUPFAM" id="SSF144232">
    <property type="entry name" value="HIT/MYND zinc finger-like"/>
    <property type="match status" value="1"/>
</dbReference>
<dbReference type="EMBL" id="HBUF01170599">
    <property type="protein sequence ID" value="CAG6652241.1"/>
    <property type="molecule type" value="Transcribed_RNA"/>
</dbReference>
<dbReference type="EMBL" id="HBUF01170600">
    <property type="protein sequence ID" value="CAG6652243.1"/>
    <property type="molecule type" value="Transcribed_RNA"/>
</dbReference>
<evidence type="ECO:0000259" key="6">
    <source>
        <dbReference type="PROSITE" id="PS50865"/>
    </source>
</evidence>
<dbReference type="InterPro" id="IPR046824">
    <property type="entry name" value="Mss51-like_C"/>
</dbReference>
<dbReference type="Gene3D" id="6.10.140.2220">
    <property type="match status" value="1"/>
</dbReference>
<dbReference type="Pfam" id="PF20179">
    <property type="entry name" value="MSS51_C"/>
    <property type="match status" value="1"/>
</dbReference>
<name>A0A8D8YJU3_9HEMI</name>
<dbReference type="EMBL" id="HBUF01170601">
    <property type="protein sequence ID" value="CAG6652245.1"/>
    <property type="molecule type" value="Transcribed_RNA"/>
</dbReference>
<dbReference type="InterPro" id="IPR002893">
    <property type="entry name" value="Znf_MYND"/>
</dbReference>
<keyword evidence="2 4" id="KW-0863">Zinc-finger</keyword>
<evidence type="ECO:0000256" key="5">
    <source>
        <dbReference type="SAM" id="MobiDB-lite"/>
    </source>
</evidence>
<dbReference type="AlphaFoldDB" id="A0A8D8YJU3"/>
<protein>
    <submittedName>
        <fullName evidence="7">Rho GTPase-activating protein gacZ</fullName>
    </submittedName>
</protein>
<feature type="compositionally biased region" description="Low complexity" evidence="5">
    <location>
        <begin position="147"/>
        <end position="160"/>
    </location>
</feature>
<accession>A0A8D8YJU3</accession>
<reference evidence="7" key="1">
    <citation type="submission" date="2021-05" db="EMBL/GenBank/DDBJ databases">
        <authorList>
            <person name="Alioto T."/>
            <person name="Alioto T."/>
            <person name="Gomez Garrido J."/>
        </authorList>
    </citation>
    <scope>NUCLEOTIDE SEQUENCE</scope>
</reference>
<organism evidence="7">
    <name type="scientific">Cacopsylla melanoneura</name>
    <dbReference type="NCBI Taxonomy" id="428564"/>
    <lineage>
        <taxon>Eukaryota</taxon>
        <taxon>Metazoa</taxon>
        <taxon>Ecdysozoa</taxon>
        <taxon>Arthropoda</taxon>
        <taxon>Hexapoda</taxon>
        <taxon>Insecta</taxon>
        <taxon>Pterygota</taxon>
        <taxon>Neoptera</taxon>
        <taxon>Paraneoptera</taxon>
        <taxon>Hemiptera</taxon>
        <taxon>Sternorrhyncha</taxon>
        <taxon>Psylloidea</taxon>
        <taxon>Psyllidae</taxon>
        <taxon>Psyllinae</taxon>
        <taxon>Cacopsylla</taxon>
    </lineage>
</organism>
<dbReference type="EMBL" id="HBUF01244403">
    <property type="protein sequence ID" value="CAG6678005.1"/>
    <property type="molecule type" value="Transcribed_RNA"/>
</dbReference>
<keyword evidence="3" id="KW-0862">Zinc</keyword>
<evidence type="ECO:0000256" key="1">
    <source>
        <dbReference type="ARBA" id="ARBA00022723"/>
    </source>
</evidence>
<evidence type="ECO:0000256" key="2">
    <source>
        <dbReference type="ARBA" id="ARBA00022771"/>
    </source>
</evidence>
<evidence type="ECO:0000256" key="3">
    <source>
        <dbReference type="ARBA" id="ARBA00022833"/>
    </source>
</evidence>
<dbReference type="PANTHER" id="PTHR28069">
    <property type="entry name" value="GH20023P"/>
    <property type="match status" value="1"/>
</dbReference>
<dbReference type="PROSITE" id="PS50865">
    <property type="entry name" value="ZF_MYND_2"/>
    <property type="match status" value="1"/>
</dbReference>
<dbReference type="EMBL" id="HBUF01379684">
    <property type="protein sequence ID" value="CAG6729751.1"/>
    <property type="molecule type" value="Transcribed_RNA"/>
</dbReference>
<dbReference type="PROSITE" id="PS01360">
    <property type="entry name" value="ZF_MYND_1"/>
    <property type="match status" value="1"/>
</dbReference>
<dbReference type="Pfam" id="PF01753">
    <property type="entry name" value="zf-MYND"/>
    <property type="match status" value="1"/>
</dbReference>
<sequence>MECEFLVSDLYFNPNVCHTCKSSDKLVKKCTGCHMISYCSKEHQKLHWPSHKSLCLCLKNLQKNLGLDYYSKFRLSNKLAIENESQVEGRGETKCEVTVKDSQDVLKRTHEPASEDYVSSGFFNNLSIKEETSSGKYSDKIIRSGETPSTTKTSVTTNTSQGLSDKIHNHDENITTHSNKDWIQYKFKLLHHVECLLGRKLRNIEKEIVLKPKCCFVCKQSSVNLMTCESCLSVNYCDEHKLAETHVLYCKQYSLLYKINKYIVNKYLTNSFAYIERISNFLDPYKCDNDMEYYELSEYTSFYRTLVFLIKLLKISNRSLTIHVVGASEYECSPYSVYLWENIFHHLIFINTIAIKFVGFDVTSDQFDLRLCENCVESGRKLSVECHQMSYDSYIDEQRGNDSSEQLNINADLIIAFNAGFHEFENQSHSNTWTKTLNYFLKTKRLPIAFTGYTKDEICRDSEIIKSIASSKDNLQIEFITEKEINAEASEKPRMDPEDGVYYLNKYISCFYCK</sequence>